<organism evidence="4 5">
    <name type="scientific">Aeromicrobium wangtongii</name>
    <dbReference type="NCBI Taxonomy" id="2969247"/>
    <lineage>
        <taxon>Bacteria</taxon>
        <taxon>Bacillati</taxon>
        <taxon>Actinomycetota</taxon>
        <taxon>Actinomycetes</taxon>
        <taxon>Propionibacteriales</taxon>
        <taxon>Nocardioidaceae</taxon>
        <taxon>Aeromicrobium</taxon>
    </lineage>
</organism>
<reference evidence="4 5" key="1">
    <citation type="submission" date="2022-08" db="EMBL/GenBank/DDBJ databases">
        <title>novel species in genus Aeromicrobium.</title>
        <authorList>
            <person name="Ye L."/>
        </authorList>
    </citation>
    <scope>NUCLEOTIDE SEQUENCE [LARGE SCALE GENOMIC DNA]</scope>
    <source>
        <strain evidence="5">zg-Y1379</strain>
    </source>
</reference>
<keyword evidence="2" id="KW-0812">Transmembrane</keyword>
<feature type="transmembrane region" description="Helical" evidence="2">
    <location>
        <begin position="95"/>
        <end position="115"/>
    </location>
</feature>
<dbReference type="InterPro" id="IPR000620">
    <property type="entry name" value="EamA_dom"/>
</dbReference>
<feature type="transmembrane region" description="Helical" evidence="2">
    <location>
        <begin position="65"/>
        <end position="83"/>
    </location>
</feature>
<feature type="transmembrane region" description="Helical" evidence="2">
    <location>
        <begin position="184"/>
        <end position="204"/>
    </location>
</feature>
<feature type="transmembrane region" description="Helical" evidence="2">
    <location>
        <begin position="151"/>
        <end position="172"/>
    </location>
</feature>
<evidence type="ECO:0000256" key="2">
    <source>
        <dbReference type="SAM" id="Phobius"/>
    </source>
</evidence>
<dbReference type="InterPro" id="IPR037185">
    <property type="entry name" value="EmrE-like"/>
</dbReference>
<dbReference type="RefSeq" id="WP_232403744.1">
    <property type="nucleotide sequence ID" value="NZ_CP102173.1"/>
</dbReference>
<feature type="transmembrane region" description="Helical" evidence="2">
    <location>
        <begin position="249"/>
        <end position="265"/>
    </location>
</feature>
<feature type="transmembrane region" description="Helical" evidence="2">
    <location>
        <begin position="216"/>
        <end position="237"/>
    </location>
</feature>
<protein>
    <submittedName>
        <fullName evidence="4">DMT family transporter</fullName>
    </submittedName>
</protein>
<feature type="domain" description="EamA" evidence="3">
    <location>
        <begin position="10"/>
        <end position="138"/>
    </location>
</feature>
<feature type="domain" description="EamA" evidence="3">
    <location>
        <begin position="154"/>
        <end position="287"/>
    </location>
</feature>
<evidence type="ECO:0000256" key="1">
    <source>
        <dbReference type="ARBA" id="ARBA00007362"/>
    </source>
</evidence>
<dbReference type="EMBL" id="CP102173">
    <property type="protein sequence ID" value="UUP13608.1"/>
    <property type="molecule type" value="Genomic_DNA"/>
</dbReference>
<feature type="transmembrane region" description="Helical" evidence="2">
    <location>
        <begin position="31"/>
        <end position="53"/>
    </location>
</feature>
<evidence type="ECO:0000259" key="3">
    <source>
        <dbReference type="Pfam" id="PF00892"/>
    </source>
</evidence>
<dbReference type="PANTHER" id="PTHR12715">
    <property type="entry name" value="TRANSPORTER, DRUG/METABOLITE EXPORTER FAMILY"/>
    <property type="match status" value="1"/>
</dbReference>
<sequence>MRTRDLSMLALGVTVLLWASAFVGIRAVGDTYSPGSLTLGRLVVGALVLTAFARPGRGRMPSGRPLLLVVLYGVVWFGAYNLALNAAERDLDAGTTALIVNIGPAIAAVVAGFLYREGFPRPLLIGMGIAFAGVALIALSTDRDSSSVDTASTTGVLLCVAAAIFYAFGALAQKPALRHMEPVMSVWLGCLVGVVVCLPFAPALIEELSGASFHDIAWLVYLGVFPTAIGFSTWSYALKRISTGQAASTTYLVPAVATLISWAVLDEVPAALAFVGGAMCLVGVAITRLRSRSPVPAGELHHGENQAGDGGAR</sequence>
<dbReference type="SUPFAM" id="SSF103481">
    <property type="entry name" value="Multidrug resistance efflux transporter EmrE"/>
    <property type="match status" value="2"/>
</dbReference>
<name>A0ABY5M9A7_9ACTN</name>
<keyword evidence="2" id="KW-1133">Transmembrane helix</keyword>
<dbReference type="Pfam" id="PF00892">
    <property type="entry name" value="EamA"/>
    <property type="match status" value="2"/>
</dbReference>
<evidence type="ECO:0000313" key="5">
    <source>
        <dbReference type="Proteomes" id="UP001316184"/>
    </source>
</evidence>
<dbReference type="InterPro" id="IPR052756">
    <property type="entry name" value="Alkyne_AA_exporter"/>
</dbReference>
<dbReference type="PANTHER" id="PTHR12715:SF4">
    <property type="entry name" value="EAMA DOMAIN-CONTAINING PROTEIN"/>
    <property type="match status" value="1"/>
</dbReference>
<dbReference type="Proteomes" id="UP001316184">
    <property type="component" value="Chromosome"/>
</dbReference>
<accession>A0ABY5M9A7</accession>
<proteinExistence type="inferred from homology"/>
<feature type="transmembrane region" description="Helical" evidence="2">
    <location>
        <begin position="271"/>
        <end position="289"/>
    </location>
</feature>
<evidence type="ECO:0000313" key="4">
    <source>
        <dbReference type="EMBL" id="UUP13608.1"/>
    </source>
</evidence>
<dbReference type="Gene3D" id="1.10.3730.20">
    <property type="match status" value="1"/>
</dbReference>
<gene>
    <name evidence="4" type="ORF">NQV15_17435</name>
</gene>
<keyword evidence="2" id="KW-0472">Membrane</keyword>
<keyword evidence="5" id="KW-1185">Reference proteome</keyword>
<feature type="transmembrane region" description="Helical" evidence="2">
    <location>
        <begin position="122"/>
        <end position="139"/>
    </location>
</feature>
<comment type="similarity">
    <text evidence="1">Belongs to the EamA transporter family.</text>
</comment>